<organism evidence="3 4">
    <name type="scientific">Leptidea sinapis</name>
    <dbReference type="NCBI Taxonomy" id="189913"/>
    <lineage>
        <taxon>Eukaryota</taxon>
        <taxon>Metazoa</taxon>
        <taxon>Ecdysozoa</taxon>
        <taxon>Arthropoda</taxon>
        <taxon>Hexapoda</taxon>
        <taxon>Insecta</taxon>
        <taxon>Pterygota</taxon>
        <taxon>Neoptera</taxon>
        <taxon>Endopterygota</taxon>
        <taxon>Lepidoptera</taxon>
        <taxon>Glossata</taxon>
        <taxon>Ditrysia</taxon>
        <taxon>Papilionoidea</taxon>
        <taxon>Pieridae</taxon>
        <taxon>Dismorphiinae</taxon>
        <taxon>Leptidea</taxon>
    </lineage>
</organism>
<keyword evidence="4" id="KW-1185">Reference proteome</keyword>
<keyword evidence="2" id="KW-1133">Transmembrane helix</keyword>
<keyword evidence="2" id="KW-0472">Membrane</keyword>
<proteinExistence type="predicted"/>
<name>A0A5E4Q1R9_9NEOP</name>
<protein>
    <submittedName>
        <fullName evidence="3">Uncharacterized protein</fullName>
    </submittedName>
</protein>
<feature type="region of interest" description="Disordered" evidence="1">
    <location>
        <begin position="19"/>
        <end position="48"/>
    </location>
</feature>
<dbReference type="EMBL" id="FZQP02000937">
    <property type="protein sequence ID" value="VVC91013.1"/>
    <property type="molecule type" value="Genomic_DNA"/>
</dbReference>
<keyword evidence="2" id="KW-0812">Transmembrane</keyword>
<evidence type="ECO:0000256" key="1">
    <source>
        <dbReference type="SAM" id="MobiDB-lite"/>
    </source>
</evidence>
<dbReference type="Proteomes" id="UP000324832">
    <property type="component" value="Unassembled WGS sequence"/>
</dbReference>
<evidence type="ECO:0000256" key="2">
    <source>
        <dbReference type="SAM" id="Phobius"/>
    </source>
</evidence>
<gene>
    <name evidence="3" type="ORF">LSINAPIS_LOCUS3796</name>
</gene>
<dbReference type="AlphaFoldDB" id="A0A5E4Q1R9"/>
<feature type="transmembrane region" description="Helical" evidence="2">
    <location>
        <begin position="128"/>
        <end position="152"/>
    </location>
</feature>
<evidence type="ECO:0000313" key="4">
    <source>
        <dbReference type="Proteomes" id="UP000324832"/>
    </source>
</evidence>
<evidence type="ECO:0000313" key="3">
    <source>
        <dbReference type="EMBL" id="VVC91013.1"/>
    </source>
</evidence>
<accession>A0A5E4Q1R9</accession>
<feature type="compositionally biased region" description="Polar residues" evidence="1">
    <location>
        <begin position="27"/>
        <end position="41"/>
    </location>
</feature>
<sequence>MVNLKREVLSLLLKLGKAVARSEDPSEASNEVTAAPDSNTEPMKAYWESEKKQLENKDQRYIDLFLKDIALERIPDSTEKPVKESRYSYDSLSLVYLPDALKHFNNQGVQETPKTGTGISTSGRDAGVVAGIVVAIISLIIILGGLIAVVVYRHYVHRNVTSMNFDNPVYRKTTENQFAIEQNGYAPGGKLYPSTVAEEAQEPLNTPGTNEFV</sequence>
<reference evidence="3 4" key="1">
    <citation type="submission" date="2017-07" db="EMBL/GenBank/DDBJ databases">
        <authorList>
            <person name="Talla V."/>
            <person name="Backstrom N."/>
        </authorList>
    </citation>
    <scope>NUCLEOTIDE SEQUENCE [LARGE SCALE GENOMIC DNA]</scope>
</reference>